<protein>
    <submittedName>
        <fullName evidence="2">Uncharacterized protein</fullName>
    </submittedName>
</protein>
<evidence type="ECO:0000313" key="3">
    <source>
        <dbReference type="Proteomes" id="UP000729402"/>
    </source>
</evidence>
<keyword evidence="3" id="KW-1185">Reference proteome</keyword>
<accession>A0A8J5V041</accession>
<organism evidence="2 3">
    <name type="scientific">Zizania palustris</name>
    <name type="common">Northern wild rice</name>
    <dbReference type="NCBI Taxonomy" id="103762"/>
    <lineage>
        <taxon>Eukaryota</taxon>
        <taxon>Viridiplantae</taxon>
        <taxon>Streptophyta</taxon>
        <taxon>Embryophyta</taxon>
        <taxon>Tracheophyta</taxon>
        <taxon>Spermatophyta</taxon>
        <taxon>Magnoliopsida</taxon>
        <taxon>Liliopsida</taxon>
        <taxon>Poales</taxon>
        <taxon>Poaceae</taxon>
        <taxon>BOP clade</taxon>
        <taxon>Oryzoideae</taxon>
        <taxon>Oryzeae</taxon>
        <taxon>Zizaniinae</taxon>
        <taxon>Zizania</taxon>
    </lineage>
</organism>
<comment type="caution">
    <text evidence="2">The sequence shown here is derived from an EMBL/GenBank/DDBJ whole genome shotgun (WGS) entry which is preliminary data.</text>
</comment>
<reference evidence="2" key="1">
    <citation type="journal article" date="2021" name="bioRxiv">
        <title>Whole Genome Assembly and Annotation of Northern Wild Rice, Zizania palustris L., Supports a Whole Genome Duplication in the Zizania Genus.</title>
        <authorList>
            <person name="Haas M."/>
            <person name="Kono T."/>
            <person name="Macchietto M."/>
            <person name="Millas R."/>
            <person name="McGilp L."/>
            <person name="Shao M."/>
            <person name="Duquette J."/>
            <person name="Hirsch C.N."/>
            <person name="Kimball J."/>
        </authorList>
    </citation>
    <scope>NUCLEOTIDE SEQUENCE</scope>
    <source>
        <tissue evidence="2">Fresh leaf tissue</tissue>
    </source>
</reference>
<dbReference type="Proteomes" id="UP000729402">
    <property type="component" value="Unassembled WGS sequence"/>
</dbReference>
<gene>
    <name evidence="2" type="ORF">GUJ93_ZPchr0001g30936</name>
</gene>
<dbReference type="AlphaFoldDB" id="A0A8J5V041"/>
<reference evidence="2" key="2">
    <citation type="submission" date="2021-02" db="EMBL/GenBank/DDBJ databases">
        <authorList>
            <person name="Kimball J.A."/>
            <person name="Haas M.W."/>
            <person name="Macchietto M."/>
            <person name="Kono T."/>
            <person name="Duquette J."/>
            <person name="Shao M."/>
        </authorList>
    </citation>
    <scope>NUCLEOTIDE SEQUENCE</scope>
    <source>
        <tissue evidence="2">Fresh leaf tissue</tissue>
    </source>
</reference>
<feature type="non-terminal residue" evidence="2">
    <location>
        <position position="1"/>
    </location>
</feature>
<evidence type="ECO:0000313" key="2">
    <source>
        <dbReference type="EMBL" id="KAG8052712.1"/>
    </source>
</evidence>
<dbReference type="EMBL" id="JAAALK010000288">
    <property type="protein sequence ID" value="KAG8052712.1"/>
    <property type="molecule type" value="Genomic_DNA"/>
</dbReference>
<evidence type="ECO:0000256" key="1">
    <source>
        <dbReference type="SAM" id="MobiDB-lite"/>
    </source>
</evidence>
<feature type="region of interest" description="Disordered" evidence="1">
    <location>
        <begin position="39"/>
        <end position="80"/>
    </location>
</feature>
<sequence>MCPNSRRPRVAATPQARRAALHGRSHVAARLEARRFAAGDSIDEATSTSRRAAWRREPSPTTSSHRSSALALGSQFTIDG</sequence>
<name>A0A8J5V041_ZIZPA</name>
<feature type="region of interest" description="Disordered" evidence="1">
    <location>
        <begin position="1"/>
        <end position="24"/>
    </location>
</feature>
<proteinExistence type="predicted"/>